<name>A0AA36G3J8_9BILA</name>
<evidence type="ECO:0000256" key="6">
    <source>
        <dbReference type="ARBA" id="ARBA00022989"/>
    </source>
</evidence>
<comment type="caution">
    <text evidence="16">The sequence shown here is derived from an EMBL/GenBank/DDBJ whole genome shotgun (WGS) entry which is preliminary data.</text>
</comment>
<keyword evidence="4 13" id="KW-0894">Sodium channel</keyword>
<evidence type="ECO:0000256" key="4">
    <source>
        <dbReference type="ARBA" id="ARBA00022461"/>
    </source>
</evidence>
<dbReference type="Gene3D" id="2.60.470.10">
    <property type="entry name" value="Acid-sensing ion channels like domains"/>
    <property type="match status" value="1"/>
</dbReference>
<organism evidence="16 17">
    <name type="scientific">Mesorhabditis spiculigera</name>
    <dbReference type="NCBI Taxonomy" id="96644"/>
    <lineage>
        <taxon>Eukaryota</taxon>
        <taxon>Metazoa</taxon>
        <taxon>Ecdysozoa</taxon>
        <taxon>Nematoda</taxon>
        <taxon>Chromadorea</taxon>
        <taxon>Rhabditida</taxon>
        <taxon>Rhabditina</taxon>
        <taxon>Rhabditomorpha</taxon>
        <taxon>Rhabditoidea</taxon>
        <taxon>Rhabditidae</taxon>
        <taxon>Mesorhabditinae</taxon>
        <taxon>Mesorhabditis</taxon>
    </lineage>
</organism>
<proteinExistence type="inferred from homology"/>
<feature type="transmembrane region" description="Helical" evidence="15">
    <location>
        <begin position="691"/>
        <end position="713"/>
    </location>
</feature>
<dbReference type="GO" id="GO:0015280">
    <property type="term" value="F:ligand-gated sodium channel activity"/>
    <property type="evidence" value="ECO:0007669"/>
    <property type="project" value="TreeGrafter"/>
</dbReference>
<keyword evidence="11 13" id="KW-0739">Sodium transport</keyword>
<comment type="subcellular location">
    <subcellularLocation>
        <location evidence="1">Membrane</location>
        <topology evidence="1">Multi-pass membrane protein</topology>
    </subcellularLocation>
</comment>
<evidence type="ECO:0000256" key="9">
    <source>
        <dbReference type="ARBA" id="ARBA00023136"/>
    </source>
</evidence>
<keyword evidence="17" id="KW-1185">Reference proteome</keyword>
<evidence type="ECO:0000256" key="14">
    <source>
        <dbReference type="SAM" id="MobiDB-lite"/>
    </source>
</evidence>
<evidence type="ECO:0000256" key="2">
    <source>
        <dbReference type="ARBA" id="ARBA00007193"/>
    </source>
</evidence>
<evidence type="ECO:0000313" key="17">
    <source>
        <dbReference type="Proteomes" id="UP001177023"/>
    </source>
</evidence>
<dbReference type="Pfam" id="PF00858">
    <property type="entry name" value="ASC"/>
    <property type="match status" value="2"/>
</dbReference>
<evidence type="ECO:0000313" key="16">
    <source>
        <dbReference type="EMBL" id="CAJ0576961.1"/>
    </source>
</evidence>
<keyword evidence="12 13" id="KW-0407">Ion channel</keyword>
<dbReference type="InterPro" id="IPR001873">
    <property type="entry name" value="ENaC"/>
</dbReference>
<evidence type="ECO:0000256" key="15">
    <source>
        <dbReference type="SAM" id="Phobius"/>
    </source>
</evidence>
<feature type="non-terminal residue" evidence="16">
    <location>
        <position position="756"/>
    </location>
</feature>
<dbReference type="PANTHER" id="PTHR11690">
    <property type="entry name" value="AMILORIDE-SENSITIVE SODIUM CHANNEL-RELATED"/>
    <property type="match status" value="1"/>
</dbReference>
<keyword evidence="8 13" id="KW-0406">Ion transport</keyword>
<protein>
    <submittedName>
        <fullName evidence="16">Uncharacterized protein</fullName>
    </submittedName>
</protein>
<evidence type="ECO:0000256" key="3">
    <source>
        <dbReference type="ARBA" id="ARBA00022448"/>
    </source>
</evidence>
<evidence type="ECO:0000256" key="7">
    <source>
        <dbReference type="ARBA" id="ARBA00023053"/>
    </source>
</evidence>
<sequence length="756" mass="87224">MNQQKKHDLFEEIQITGIKYLKARNSCIRITWLTVIAIFLGLTFYQIFEQVHDFLGYPMVTNIEAEYPPYIHFPAIAICPNNQYRISYLASEDIIKRPPKDNRTILETWAFFEEVLHRTWDLKAEPFLRKAIPAINTTIASCALPDGSECDMSQWKQIWTINGLCWAFNYDASRPIVIDQPGPSHGLRLILNAEVYERTLTCGATVSTPPEDGFKILIYDPAEQPISTATGVSVSPGVSANLPFRIKLRRKMPGTGCRQESLKSILAADDYFNESNLHTCPGRQYHKKFEKECNCTIRTLYDLKGKSKYPPCDIDQYFTCVQWIQKNLKPKTDLRKDKECLPVCNSMEFIPQQDLSDLPRTLLPNPGPFGESRNIKINATVKRLIGMNPDGSRIYEETPIDCEKSDIIRDAYLDELRIRLDDIFEKRARYEDQDRRDFHDLVAAWEHIVNVLFITGYIVNPIDAEKAKTVSQILFKEMGKFPACEEAFEAMYSNDTLMEAYKSTKLLMTKTSSRVRWEPIADLDLVVSQSIVAYRTGATSKKDWATVFQMFGYKYTFQEEYPRAWKKPIENLLLETQTALIAEKETLVDAVMETNEWKDPQNRQMLSECVDRMIAHLPNEILTFKNKYQILSNYFHKTFSDHLDKYLEKFELNQKFARENLAVVNIYVQSNTIETWTQSWRYSFWSLACDIGGALGLFIGASVASILEVIYVLGQHIKRAKLRHKKKNVQQPEHPVSQPSPGDTEATKNLNIRDKV</sequence>
<feature type="region of interest" description="Disordered" evidence="14">
    <location>
        <begin position="724"/>
        <end position="756"/>
    </location>
</feature>
<dbReference type="Gene3D" id="1.10.287.770">
    <property type="entry name" value="YojJ-like"/>
    <property type="match status" value="1"/>
</dbReference>
<feature type="transmembrane region" description="Helical" evidence="15">
    <location>
        <begin position="30"/>
        <end position="48"/>
    </location>
</feature>
<dbReference type="AlphaFoldDB" id="A0AA36G3J8"/>
<keyword evidence="5 13" id="KW-0812">Transmembrane</keyword>
<evidence type="ECO:0000256" key="10">
    <source>
        <dbReference type="ARBA" id="ARBA00023180"/>
    </source>
</evidence>
<evidence type="ECO:0000256" key="8">
    <source>
        <dbReference type="ARBA" id="ARBA00023065"/>
    </source>
</evidence>
<evidence type="ECO:0000256" key="11">
    <source>
        <dbReference type="ARBA" id="ARBA00023201"/>
    </source>
</evidence>
<keyword evidence="3 13" id="KW-0813">Transport</keyword>
<keyword evidence="6 15" id="KW-1133">Transmembrane helix</keyword>
<dbReference type="PRINTS" id="PR01078">
    <property type="entry name" value="AMINACHANNEL"/>
</dbReference>
<dbReference type="GO" id="GO:0005886">
    <property type="term" value="C:plasma membrane"/>
    <property type="evidence" value="ECO:0007669"/>
    <property type="project" value="TreeGrafter"/>
</dbReference>
<dbReference type="Proteomes" id="UP001177023">
    <property type="component" value="Unassembled WGS sequence"/>
</dbReference>
<comment type="similarity">
    <text evidence="2 13">Belongs to the amiloride-sensitive sodium channel (TC 1.A.6) family.</text>
</comment>
<dbReference type="PANTHER" id="PTHR11690:SF296">
    <property type="entry name" value="DEGENERIN-LIKE PROTEIN DEL-10"/>
    <property type="match status" value="1"/>
</dbReference>
<reference evidence="16" key="1">
    <citation type="submission" date="2023-06" db="EMBL/GenBank/DDBJ databases">
        <authorList>
            <person name="Delattre M."/>
        </authorList>
    </citation>
    <scope>NUCLEOTIDE SEQUENCE</scope>
    <source>
        <strain evidence="16">AF72</strain>
    </source>
</reference>
<gene>
    <name evidence="16" type="ORF">MSPICULIGERA_LOCUS15242</name>
</gene>
<keyword evidence="7" id="KW-0915">Sodium</keyword>
<accession>A0AA36G3J8</accession>
<evidence type="ECO:0000256" key="1">
    <source>
        <dbReference type="ARBA" id="ARBA00004141"/>
    </source>
</evidence>
<evidence type="ECO:0000256" key="13">
    <source>
        <dbReference type="RuleBase" id="RU000679"/>
    </source>
</evidence>
<dbReference type="EMBL" id="CATQJA010002647">
    <property type="protein sequence ID" value="CAJ0576961.1"/>
    <property type="molecule type" value="Genomic_DNA"/>
</dbReference>
<evidence type="ECO:0000256" key="5">
    <source>
        <dbReference type="ARBA" id="ARBA00022692"/>
    </source>
</evidence>
<keyword evidence="9 15" id="KW-0472">Membrane</keyword>
<evidence type="ECO:0000256" key="12">
    <source>
        <dbReference type="ARBA" id="ARBA00023303"/>
    </source>
</evidence>
<keyword evidence="10" id="KW-0325">Glycoprotein</keyword>